<proteinExistence type="predicted"/>
<dbReference type="SUPFAM" id="SSF142921">
    <property type="entry name" value="WGR domain-like"/>
    <property type="match status" value="1"/>
</dbReference>
<protein>
    <submittedName>
        <fullName evidence="2">Putative DNA-binding WGR domain protein</fullName>
    </submittedName>
</protein>
<sequence length="83" mass="9305">MTQLDLFPTAAHLTRIDPEEDAFRYYSLAVMPDLFGGAALVRPWGRIGVSATARIELHPSEGTAVDALQAWKMRKTRRGYREG</sequence>
<evidence type="ECO:0000313" key="2">
    <source>
        <dbReference type="EMBL" id="PRY92071.1"/>
    </source>
</evidence>
<comment type="caution">
    <text evidence="2">The sequence shown here is derived from an EMBL/GenBank/DDBJ whole genome shotgun (WGS) entry which is preliminary data.</text>
</comment>
<keyword evidence="3" id="KW-1185">Reference proteome</keyword>
<feature type="domain" description="WGR" evidence="1">
    <location>
        <begin position="1"/>
        <end position="83"/>
    </location>
</feature>
<dbReference type="PROSITE" id="PS51977">
    <property type="entry name" value="WGR"/>
    <property type="match status" value="1"/>
</dbReference>
<dbReference type="InterPro" id="IPR049809">
    <property type="entry name" value="YehF/YfeS-like_WGR"/>
</dbReference>
<keyword evidence="2" id="KW-0238">DNA-binding</keyword>
<dbReference type="SMART" id="SM00773">
    <property type="entry name" value="WGR"/>
    <property type="match status" value="1"/>
</dbReference>
<dbReference type="Pfam" id="PF05406">
    <property type="entry name" value="WGR"/>
    <property type="match status" value="1"/>
</dbReference>
<name>A0A2T0WZF5_9RHOB</name>
<dbReference type="AlphaFoldDB" id="A0A2T0WZF5"/>
<dbReference type="OrthoDB" id="5801306at2"/>
<dbReference type="CDD" id="cd07996">
    <property type="entry name" value="WGR_MMR_like"/>
    <property type="match status" value="1"/>
</dbReference>
<dbReference type="Proteomes" id="UP000238801">
    <property type="component" value="Unassembled WGS sequence"/>
</dbReference>
<organism evidence="2 3">
    <name type="scientific">Hasllibacter halocynthiae</name>
    <dbReference type="NCBI Taxonomy" id="595589"/>
    <lineage>
        <taxon>Bacteria</taxon>
        <taxon>Pseudomonadati</taxon>
        <taxon>Pseudomonadota</taxon>
        <taxon>Alphaproteobacteria</taxon>
        <taxon>Rhodobacterales</taxon>
        <taxon>Roseobacteraceae</taxon>
        <taxon>Hasllibacter</taxon>
    </lineage>
</organism>
<dbReference type="EMBL" id="PVTT01000003">
    <property type="protein sequence ID" value="PRY92071.1"/>
    <property type="molecule type" value="Genomic_DNA"/>
</dbReference>
<dbReference type="InterPro" id="IPR008893">
    <property type="entry name" value="WGR_domain"/>
</dbReference>
<gene>
    <name evidence="2" type="ORF">BCF33_2768</name>
</gene>
<dbReference type="GO" id="GO:0003677">
    <property type="term" value="F:DNA binding"/>
    <property type="evidence" value="ECO:0007669"/>
    <property type="project" value="UniProtKB-KW"/>
</dbReference>
<accession>A0A2T0WZF5</accession>
<dbReference type="RefSeq" id="WP_106161823.1">
    <property type="nucleotide sequence ID" value="NZ_PVTT01000003.1"/>
</dbReference>
<reference evidence="2 3" key="1">
    <citation type="submission" date="2018-03" db="EMBL/GenBank/DDBJ databases">
        <title>Genomic Encyclopedia of Archaeal and Bacterial Type Strains, Phase II (KMG-II): from individual species to whole genera.</title>
        <authorList>
            <person name="Goeker M."/>
        </authorList>
    </citation>
    <scope>NUCLEOTIDE SEQUENCE [LARGE SCALE GENOMIC DNA]</scope>
    <source>
        <strain evidence="2 3">DSM 29318</strain>
    </source>
</reference>
<evidence type="ECO:0000313" key="3">
    <source>
        <dbReference type="Proteomes" id="UP000238801"/>
    </source>
</evidence>
<evidence type="ECO:0000259" key="1">
    <source>
        <dbReference type="PROSITE" id="PS51977"/>
    </source>
</evidence>
<dbReference type="InterPro" id="IPR036930">
    <property type="entry name" value="WGR_dom_sf"/>
</dbReference>